<feature type="transmembrane region" description="Helical" evidence="1">
    <location>
        <begin position="108"/>
        <end position="128"/>
    </location>
</feature>
<accession>A0ABT3CYF5</accession>
<keyword evidence="3" id="KW-1185">Reference proteome</keyword>
<sequence length="278" mass="31779">MIFSIVISLLRKATWLSLDIALSAVIQTNAIAYVFDVELPWTISLALFFCVWMIYTLDHLLDARKIKGEPSMPRHAFHWKYASTLFTILLSVAFCSLALVFYLPADTLLWGIVVAGLVGLYLLLTWWLKVFIAKELLIAVLYSVGIFIGPWSVGLAFSLPTSSIFLILTMLALSNLLLLSLYEKDKDQADGFSSWATIFGESHLKRALQLLYALLFISFGVSLFLAGPDLWFPYLGVMFSMFIILLVLYWRRDWFQIKEGYRLIGDFIFFLPGFIFLF</sequence>
<organism evidence="2 3">
    <name type="scientific">Reichenbachiella ulvae</name>
    <dbReference type="NCBI Taxonomy" id="2980104"/>
    <lineage>
        <taxon>Bacteria</taxon>
        <taxon>Pseudomonadati</taxon>
        <taxon>Bacteroidota</taxon>
        <taxon>Cytophagia</taxon>
        <taxon>Cytophagales</taxon>
        <taxon>Reichenbachiellaceae</taxon>
        <taxon>Reichenbachiella</taxon>
    </lineage>
</organism>
<dbReference type="Proteomes" id="UP001300692">
    <property type="component" value="Unassembled WGS sequence"/>
</dbReference>
<feature type="transmembrane region" description="Helical" evidence="1">
    <location>
        <begin position="135"/>
        <end position="157"/>
    </location>
</feature>
<comment type="caution">
    <text evidence="2">The sequence shown here is derived from an EMBL/GenBank/DDBJ whole genome shotgun (WGS) entry which is preliminary data.</text>
</comment>
<feature type="transmembrane region" description="Helical" evidence="1">
    <location>
        <begin position="81"/>
        <end position="102"/>
    </location>
</feature>
<reference evidence="2 3" key="1">
    <citation type="submission" date="2022-10" db="EMBL/GenBank/DDBJ databases">
        <title>Comparative genomics and taxonomic characterization of three novel marine species of genus Reichenbachiella exhibiting antioxidant and polysaccharide degradation activities.</title>
        <authorList>
            <person name="Muhammad N."/>
            <person name="Lee Y.-J."/>
            <person name="Ko J."/>
            <person name="Kim S.-G."/>
        </authorList>
    </citation>
    <scope>NUCLEOTIDE SEQUENCE [LARGE SCALE GENOMIC DNA]</scope>
    <source>
        <strain evidence="2 3">ABR2-5</strain>
    </source>
</reference>
<feature type="transmembrane region" description="Helical" evidence="1">
    <location>
        <begin position="261"/>
        <end position="277"/>
    </location>
</feature>
<feature type="transmembrane region" description="Helical" evidence="1">
    <location>
        <begin position="207"/>
        <end position="225"/>
    </location>
</feature>
<name>A0ABT3CYF5_9BACT</name>
<feature type="transmembrane region" description="Helical" evidence="1">
    <location>
        <begin position="163"/>
        <end position="182"/>
    </location>
</feature>
<feature type="transmembrane region" description="Helical" evidence="1">
    <location>
        <begin position="12"/>
        <end position="35"/>
    </location>
</feature>
<evidence type="ECO:0000256" key="1">
    <source>
        <dbReference type="SAM" id="Phobius"/>
    </source>
</evidence>
<feature type="transmembrane region" description="Helical" evidence="1">
    <location>
        <begin position="41"/>
        <end position="61"/>
    </location>
</feature>
<evidence type="ECO:0000313" key="3">
    <source>
        <dbReference type="Proteomes" id="UP001300692"/>
    </source>
</evidence>
<gene>
    <name evidence="2" type="ORF">N7U62_18490</name>
</gene>
<protein>
    <submittedName>
        <fullName evidence="2">UbiA family prenyltransferase</fullName>
    </submittedName>
</protein>
<keyword evidence="1" id="KW-0472">Membrane</keyword>
<evidence type="ECO:0000313" key="2">
    <source>
        <dbReference type="EMBL" id="MCV9388682.1"/>
    </source>
</evidence>
<feature type="transmembrane region" description="Helical" evidence="1">
    <location>
        <begin position="231"/>
        <end position="249"/>
    </location>
</feature>
<keyword evidence="1" id="KW-0812">Transmembrane</keyword>
<dbReference type="EMBL" id="JAOYOD010000001">
    <property type="protein sequence ID" value="MCV9388682.1"/>
    <property type="molecule type" value="Genomic_DNA"/>
</dbReference>
<proteinExistence type="predicted"/>
<dbReference type="RefSeq" id="WP_264139574.1">
    <property type="nucleotide sequence ID" value="NZ_JAOYOD010000001.1"/>
</dbReference>
<keyword evidence="1" id="KW-1133">Transmembrane helix</keyword>